<reference evidence="2 3" key="2">
    <citation type="submission" date="2017-10" db="EMBL/GenBank/DDBJ databases">
        <title>Genome analyses suggest a sexual origin of heterokaryosis in a supposedly ancient asexual fungus.</title>
        <authorList>
            <person name="Corradi N."/>
            <person name="Sedzielewska K."/>
            <person name="Noel J."/>
            <person name="Charron P."/>
            <person name="Farinelli L."/>
            <person name="Marton T."/>
            <person name="Kruger M."/>
            <person name="Pelin A."/>
            <person name="Brachmann A."/>
            <person name="Corradi N."/>
        </authorList>
    </citation>
    <scope>NUCLEOTIDE SEQUENCE [LARGE SCALE GENOMIC DNA]</scope>
    <source>
        <strain evidence="2 3">A1</strain>
    </source>
</reference>
<keyword evidence="1" id="KW-0472">Membrane</keyword>
<protein>
    <submittedName>
        <fullName evidence="2">Uncharacterized protein</fullName>
    </submittedName>
</protein>
<dbReference type="Proteomes" id="UP000232688">
    <property type="component" value="Unassembled WGS sequence"/>
</dbReference>
<keyword evidence="1" id="KW-1133">Transmembrane helix</keyword>
<dbReference type="AlphaFoldDB" id="A0A2N0R293"/>
<accession>A0A2N0R293</accession>
<sequence length="117" mass="13515">MTMMLIALKIWVYFLRSFFLTFFVICININHLLTDKNRSQNDDIKAEVVQSADNRDSSIFISDKRSGSHIHEMIDAGIIVLGDELRIDKKYHGIQVNIRCKIAKITTSGNLFRRNLV</sequence>
<dbReference type="VEuPathDB" id="FungiDB:RhiirFUN_025405"/>
<evidence type="ECO:0000313" key="2">
    <source>
        <dbReference type="EMBL" id="PKC57431.1"/>
    </source>
</evidence>
<evidence type="ECO:0000313" key="3">
    <source>
        <dbReference type="Proteomes" id="UP000232688"/>
    </source>
</evidence>
<name>A0A2N0R293_9GLOM</name>
<gene>
    <name evidence="2" type="ORF">RhiirA1_472514</name>
</gene>
<comment type="caution">
    <text evidence="2">The sequence shown here is derived from an EMBL/GenBank/DDBJ whole genome shotgun (WGS) entry which is preliminary data.</text>
</comment>
<feature type="transmembrane region" description="Helical" evidence="1">
    <location>
        <begin position="6"/>
        <end position="29"/>
    </location>
</feature>
<evidence type="ECO:0000256" key="1">
    <source>
        <dbReference type="SAM" id="Phobius"/>
    </source>
</evidence>
<organism evidence="2 3">
    <name type="scientific">Rhizophagus irregularis</name>
    <dbReference type="NCBI Taxonomy" id="588596"/>
    <lineage>
        <taxon>Eukaryota</taxon>
        <taxon>Fungi</taxon>
        <taxon>Fungi incertae sedis</taxon>
        <taxon>Mucoromycota</taxon>
        <taxon>Glomeromycotina</taxon>
        <taxon>Glomeromycetes</taxon>
        <taxon>Glomerales</taxon>
        <taxon>Glomeraceae</taxon>
        <taxon>Rhizophagus</taxon>
    </lineage>
</organism>
<reference evidence="2 3" key="1">
    <citation type="submission" date="2017-10" db="EMBL/GenBank/DDBJ databases">
        <title>Extensive intraspecific genome diversity in a model arbuscular mycorrhizal fungus.</title>
        <authorList>
            <person name="Chen E.C.H."/>
            <person name="Morin E."/>
            <person name="Baudet D."/>
            <person name="Noel J."/>
            <person name="Ndikumana S."/>
            <person name="Charron P."/>
            <person name="St-Onge C."/>
            <person name="Giorgi J."/>
            <person name="Grigoriev I.V."/>
            <person name="Roux C."/>
            <person name="Martin F.M."/>
            <person name="Corradi N."/>
        </authorList>
    </citation>
    <scope>NUCLEOTIDE SEQUENCE [LARGE SCALE GENOMIC DNA]</scope>
    <source>
        <strain evidence="2 3">A1</strain>
    </source>
</reference>
<keyword evidence="1" id="KW-0812">Transmembrane</keyword>
<dbReference type="EMBL" id="LLXH01001829">
    <property type="protein sequence ID" value="PKC57431.1"/>
    <property type="molecule type" value="Genomic_DNA"/>
</dbReference>
<dbReference type="VEuPathDB" id="FungiDB:RhiirA1_472514"/>
<proteinExistence type="predicted"/>